<reference evidence="2" key="1">
    <citation type="submission" date="2021-05" db="EMBL/GenBank/DDBJ databases">
        <authorList>
            <person name="Alioto T."/>
            <person name="Alioto T."/>
            <person name="Gomez Garrido J."/>
        </authorList>
    </citation>
    <scope>NUCLEOTIDE SEQUENCE</scope>
</reference>
<accession>A0A8D8RFF5</accession>
<dbReference type="EMBL" id="HBUF01150728">
    <property type="protein sequence ID" value="CAG6648161.1"/>
    <property type="molecule type" value="Transcribed_RNA"/>
</dbReference>
<feature type="transmembrane region" description="Helical" evidence="1">
    <location>
        <begin position="45"/>
        <end position="66"/>
    </location>
</feature>
<keyword evidence="1" id="KW-1133">Transmembrane helix</keyword>
<protein>
    <submittedName>
        <fullName evidence="2">Uncharacterized protein</fullName>
    </submittedName>
</protein>
<sequence length="174" mass="20202">MKSPQSLGCRYRQSLLHLTIFPLLFVIGLLVCTGRKEIFIMFSNFLFTGIIHLFPIFIFCCFLQQVENDIVDYMRYKILTGQDVFGRMALKPGVLPHIFDCQSDRLQPAHTQAEKREHKFIKQKELLKRRKIVEDLAQTGPSSSVSVFLLNLLFEKVVWCFIVIISCRCLPCNI</sequence>
<dbReference type="EMBL" id="HBUF01150727">
    <property type="protein sequence ID" value="CAG6648160.1"/>
    <property type="molecule type" value="Transcribed_RNA"/>
</dbReference>
<evidence type="ECO:0000256" key="1">
    <source>
        <dbReference type="SAM" id="Phobius"/>
    </source>
</evidence>
<evidence type="ECO:0000313" key="2">
    <source>
        <dbReference type="EMBL" id="CAG6648161.1"/>
    </source>
</evidence>
<feature type="transmembrane region" description="Helical" evidence="1">
    <location>
        <begin position="15"/>
        <end position="33"/>
    </location>
</feature>
<keyword evidence="1" id="KW-0812">Transmembrane</keyword>
<organism evidence="2">
    <name type="scientific">Cacopsylla melanoneura</name>
    <dbReference type="NCBI Taxonomy" id="428564"/>
    <lineage>
        <taxon>Eukaryota</taxon>
        <taxon>Metazoa</taxon>
        <taxon>Ecdysozoa</taxon>
        <taxon>Arthropoda</taxon>
        <taxon>Hexapoda</taxon>
        <taxon>Insecta</taxon>
        <taxon>Pterygota</taxon>
        <taxon>Neoptera</taxon>
        <taxon>Paraneoptera</taxon>
        <taxon>Hemiptera</taxon>
        <taxon>Sternorrhyncha</taxon>
        <taxon>Psylloidea</taxon>
        <taxon>Psyllidae</taxon>
        <taxon>Psyllinae</taxon>
        <taxon>Cacopsylla</taxon>
    </lineage>
</organism>
<dbReference type="AlphaFoldDB" id="A0A8D8RFF5"/>
<name>A0A8D8RFF5_9HEMI</name>
<keyword evidence="1" id="KW-0472">Membrane</keyword>
<proteinExistence type="predicted"/>
<feature type="transmembrane region" description="Helical" evidence="1">
    <location>
        <begin position="148"/>
        <end position="170"/>
    </location>
</feature>